<evidence type="ECO:0000259" key="1">
    <source>
        <dbReference type="Pfam" id="PF23571"/>
    </source>
</evidence>
<keyword evidence="4" id="KW-1185">Reference proteome</keyword>
<reference evidence="3 4" key="1">
    <citation type="journal article" date="2023" name="Microbiol. Resour. Announc.">
        <title>Complete Genome Sequence of Imperialibacter roseus strain P4T.</title>
        <authorList>
            <person name="Tizabi D.R."/>
            <person name="Bachvaroff T."/>
            <person name="Hill R.T."/>
        </authorList>
    </citation>
    <scope>NUCLEOTIDE SEQUENCE [LARGE SCALE GENOMIC DNA]</scope>
    <source>
        <strain evidence="3 4">P4T</strain>
    </source>
</reference>
<dbReference type="Pfam" id="PF23572">
    <property type="entry name" value="GH3_C"/>
    <property type="match status" value="1"/>
</dbReference>
<dbReference type="Pfam" id="PF03321">
    <property type="entry name" value="GH3"/>
    <property type="match status" value="1"/>
</dbReference>
<evidence type="ECO:0000313" key="3">
    <source>
        <dbReference type="EMBL" id="WOK06073.1"/>
    </source>
</evidence>
<dbReference type="InterPro" id="IPR055377">
    <property type="entry name" value="GH3_M"/>
</dbReference>
<dbReference type="InterPro" id="IPR055378">
    <property type="entry name" value="GH3_C"/>
</dbReference>
<dbReference type="Pfam" id="PF23571">
    <property type="entry name" value="GH3_M"/>
    <property type="match status" value="1"/>
</dbReference>
<organism evidence="3 4">
    <name type="scientific">Imperialibacter roseus</name>
    <dbReference type="NCBI Taxonomy" id="1324217"/>
    <lineage>
        <taxon>Bacteria</taxon>
        <taxon>Pseudomonadati</taxon>
        <taxon>Bacteroidota</taxon>
        <taxon>Cytophagia</taxon>
        <taxon>Cytophagales</taxon>
        <taxon>Flammeovirgaceae</taxon>
        <taxon>Imperialibacter</taxon>
    </lineage>
</organism>
<proteinExistence type="predicted"/>
<name>A0ABZ0IM12_9BACT</name>
<protein>
    <submittedName>
        <fullName evidence="3">GH3 auxin-responsive promoter family protein</fullName>
    </submittedName>
</protein>
<dbReference type="InterPro" id="IPR004993">
    <property type="entry name" value="GH3"/>
</dbReference>
<dbReference type="RefSeq" id="WP_317488810.1">
    <property type="nucleotide sequence ID" value="NZ_CP136051.1"/>
</dbReference>
<accession>A0ABZ0IM12</accession>
<dbReference type="EMBL" id="CP136051">
    <property type="protein sequence ID" value="WOK06073.1"/>
    <property type="molecule type" value="Genomic_DNA"/>
</dbReference>
<feature type="domain" description="GH3 C-terminal" evidence="2">
    <location>
        <begin position="371"/>
        <end position="484"/>
    </location>
</feature>
<dbReference type="PANTHER" id="PTHR31901:SF9">
    <property type="entry name" value="GH3 DOMAIN-CONTAINING PROTEIN"/>
    <property type="match status" value="1"/>
</dbReference>
<evidence type="ECO:0000313" key="4">
    <source>
        <dbReference type="Proteomes" id="UP001302349"/>
    </source>
</evidence>
<gene>
    <name evidence="3" type="ORF">RT717_23640</name>
</gene>
<dbReference type="PANTHER" id="PTHR31901">
    <property type="entry name" value="GH3 DOMAIN-CONTAINING PROTEIN"/>
    <property type="match status" value="1"/>
</dbReference>
<dbReference type="Proteomes" id="UP001302349">
    <property type="component" value="Chromosome"/>
</dbReference>
<sequence>MKKRIHQIELFMKYPFEVQEELFQRLIQRGKDTEYGNKYGFVDFRNHEDFQKRVPIVSYEELAPYIDRLMKGEQNVLWPSEVKWFAKSSGTTNARSKFIPVSPEALEDCHFKGGKDLISIYVNNYPESKLFTGKGLTIGGSQQINQFDKNANSYYGDVSAVIIKNLPLWVQFVRTPSMEIALMDEWEEKIEMMATTTLEENVTSISGVPTWTVVLLQRILELTGKTNILEVWPNLEVFFHGAVAFPPYKDLFKALIPSDGMRYMETYNASEGFFGIQDQRNSDEMLLMLDYGIFYEFVPFEEIGNDHPKALTLEQVEIGVNYAMIITTNAGLWRYRIGDTVKFTSISPFRVKISGRTKHFINAFGEELIIENAETAITEACRETSAVISNFTAAPRYLEGGQKGAHEWVMEFIKPPSDRTRFIEVLDSTLRKINSDYDAKRYKSLALEAPVLYVVEEGTFYQWMKKRGRLGGQNKVPRLSNSREYIDDLLEMMNVTA</sequence>
<feature type="domain" description="GH3 middle" evidence="1">
    <location>
        <begin position="287"/>
        <end position="356"/>
    </location>
</feature>
<evidence type="ECO:0000259" key="2">
    <source>
        <dbReference type="Pfam" id="PF23572"/>
    </source>
</evidence>